<evidence type="ECO:0000256" key="1">
    <source>
        <dbReference type="ARBA" id="ARBA00022737"/>
    </source>
</evidence>
<dbReference type="AlphaFoldDB" id="A7S0I3"/>
<dbReference type="InterPro" id="IPR002110">
    <property type="entry name" value="Ankyrin_rpt"/>
</dbReference>
<name>A7S0I3_NEMVE</name>
<dbReference type="HOGENOM" id="CLU_000134_45_9_1"/>
<accession>A7S0I3</accession>
<protein>
    <submittedName>
        <fullName evidence="4">Uncharacterized protein</fullName>
    </submittedName>
</protein>
<dbReference type="PANTHER" id="PTHR24201:SF16">
    <property type="entry name" value="ANKYRIN-1-LIKE-RELATED"/>
    <property type="match status" value="1"/>
</dbReference>
<dbReference type="Pfam" id="PF12796">
    <property type="entry name" value="Ank_2"/>
    <property type="match status" value="1"/>
</dbReference>
<gene>
    <name evidence="4" type="ORF">NEMVEDRAFT_v1g99940</name>
</gene>
<dbReference type="InterPro" id="IPR050776">
    <property type="entry name" value="Ank_Repeat/CDKN_Inhibitor"/>
</dbReference>
<dbReference type="PRINTS" id="PR01415">
    <property type="entry name" value="ANKYRIN"/>
</dbReference>
<dbReference type="EMBL" id="DS469561">
    <property type="protein sequence ID" value="EDO42735.1"/>
    <property type="molecule type" value="Genomic_DNA"/>
</dbReference>
<dbReference type="SUPFAM" id="SSF48403">
    <property type="entry name" value="Ankyrin repeat"/>
    <property type="match status" value="1"/>
</dbReference>
<keyword evidence="2 3" id="KW-0040">ANK repeat</keyword>
<dbReference type="PANTHER" id="PTHR24201">
    <property type="entry name" value="ANK_REP_REGION DOMAIN-CONTAINING PROTEIN"/>
    <property type="match status" value="1"/>
</dbReference>
<feature type="non-terminal residue" evidence="4">
    <location>
        <position position="1"/>
    </location>
</feature>
<reference evidence="4 5" key="1">
    <citation type="journal article" date="2007" name="Science">
        <title>Sea anemone genome reveals ancestral eumetazoan gene repertoire and genomic organization.</title>
        <authorList>
            <person name="Putnam N.H."/>
            <person name="Srivastava M."/>
            <person name="Hellsten U."/>
            <person name="Dirks B."/>
            <person name="Chapman J."/>
            <person name="Salamov A."/>
            <person name="Terry A."/>
            <person name="Shapiro H."/>
            <person name="Lindquist E."/>
            <person name="Kapitonov V.V."/>
            <person name="Jurka J."/>
            <person name="Genikhovich G."/>
            <person name="Grigoriev I.V."/>
            <person name="Lucas S.M."/>
            <person name="Steele R.E."/>
            <person name="Finnerty J.R."/>
            <person name="Technau U."/>
            <person name="Martindale M.Q."/>
            <person name="Rokhsar D.S."/>
        </authorList>
    </citation>
    <scope>NUCLEOTIDE SEQUENCE [LARGE SCALE GENOMIC DNA]</scope>
    <source>
        <strain evidence="5">CH2 X CH6</strain>
    </source>
</reference>
<evidence type="ECO:0000256" key="2">
    <source>
        <dbReference type="ARBA" id="ARBA00023043"/>
    </source>
</evidence>
<sequence>GQTPLHKAAGKGNIESVRLLLTRGADVNFADKQGRTPMLLAWNKGHRDCFKIMLEYSRKNV</sequence>
<organism evidence="4 5">
    <name type="scientific">Nematostella vectensis</name>
    <name type="common">Starlet sea anemone</name>
    <dbReference type="NCBI Taxonomy" id="45351"/>
    <lineage>
        <taxon>Eukaryota</taxon>
        <taxon>Metazoa</taxon>
        <taxon>Cnidaria</taxon>
        <taxon>Anthozoa</taxon>
        <taxon>Hexacorallia</taxon>
        <taxon>Actiniaria</taxon>
        <taxon>Edwardsiidae</taxon>
        <taxon>Nematostella</taxon>
    </lineage>
</organism>
<evidence type="ECO:0000256" key="3">
    <source>
        <dbReference type="PROSITE-ProRule" id="PRU00023"/>
    </source>
</evidence>
<dbReference type="STRING" id="45351.A7S0I3"/>
<dbReference type="Proteomes" id="UP000001593">
    <property type="component" value="Unassembled WGS sequence"/>
</dbReference>
<evidence type="ECO:0000313" key="4">
    <source>
        <dbReference type="EMBL" id="EDO42735.1"/>
    </source>
</evidence>
<proteinExistence type="predicted"/>
<keyword evidence="5" id="KW-1185">Reference proteome</keyword>
<dbReference type="PROSITE" id="PS50088">
    <property type="entry name" value="ANK_REPEAT"/>
    <property type="match status" value="1"/>
</dbReference>
<dbReference type="Gene3D" id="1.25.40.20">
    <property type="entry name" value="Ankyrin repeat-containing domain"/>
    <property type="match status" value="1"/>
</dbReference>
<dbReference type="SMART" id="SM00248">
    <property type="entry name" value="ANK"/>
    <property type="match status" value="2"/>
</dbReference>
<feature type="repeat" description="ANK" evidence="3">
    <location>
        <begin position="1"/>
        <end position="32"/>
    </location>
</feature>
<dbReference type="PhylomeDB" id="A7S0I3"/>
<evidence type="ECO:0000313" key="5">
    <source>
        <dbReference type="Proteomes" id="UP000001593"/>
    </source>
</evidence>
<dbReference type="PROSITE" id="PS50297">
    <property type="entry name" value="ANK_REP_REGION"/>
    <property type="match status" value="1"/>
</dbReference>
<dbReference type="InterPro" id="IPR036770">
    <property type="entry name" value="Ankyrin_rpt-contain_sf"/>
</dbReference>
<dbReference type="InParanoid" id="A7S0I3"/>
<keyword evidence="1" id="KW-0677">Repeat</keyword>